<evidence type="ECO:0000313" key="2">
    <source>
        <dbReference type="EMBL" id="MPL72971.1"/>
    </source>
</evidence>
<dbReference type="AlphaFoldDB" id="A0A644U3U3"/>
<keyword evidence="1" id="KW-1133">Transmembrane helix</keyword>
<feature type="transmembrane region" description="Helical" evidence="1">
    <location>
        <begin position="12"/>
        <end position="30"/>
    </location>
</feature>
<organism evidence="2">
    <name type="scientific">bioreactor metagenome</name>
    <dbReference type="NCBI Taxonomy" id="1076179"/>
    <lineage>
        <taxon>unclassified sequences</taxon>
        <taxon>metagenomes</taxon>
        <taxon>ecological metagenomes</taxon>
    </lineage>
</organism>
<protein>
    <submittedName>
        <fullName evidence="2">Uncharacterized protein</fullName>
    </submittedName>
</protein>
<gene>
    <name evidence="2" type="ORF">SDC9_18764</name>
</gene>
<keyword evidence="1" id="KW-0812">Transmembrane</keyword>
<accession>A0A644U3U3</accession>
<comment type="caution">
    <text evidence="2">The sequence shown here is derived from an EMBL/GenBank/DDBJ whole genome shotgun (WGS) entry which is preliminary data.</text>
</comment>
<dbReference type="EMBL" id="VSSQ01000069">
    <property type="protein sequence ID" value="MPL72971.1"/>
    <property type="molecule type" value="Genomic_DNA"/>
</dbReference>
<reference evidence="2" key="1">
    <citation type="submission" date="2019-08" db="EMBL/GenBank/DDBJ databases">
        <authorList>
            <person name="Kucharzyk K."/>
            <person name="Murdoch R.W."/>
            <person name="Higgins S."/>
            <person name="Loffler F."/>
        </authorList>
    </citation>
    <scope>NUCLEOTIDE SEQUENCE</scope>
</reference>
<proteinExistence type="predicted"/>
<evidence type="ECO:0000256" key="1">
    <source>
        <dbReference type="SAM" id="Phobius"/>
    </source>
</evidence>
<keyword evidence="1" id="KW-0472">Membrane</keyword>
<name>A0A644U3U3_9ZZZZ</name>
<sequence>MLLAVRIFPVKSVLLTSNIIVFFVEIGFELSNRASMADYRCGDRLLDLPLYMVK</sequence>